<evidence type="ECO:0000313" key="2">
    <source>
        <dbReference type="EMBL" id="MBA4493919.1"/>
    </source>
</evidence>
<comment type="caution">
    <text evidence="2">The sequence shown here is derived from an EMBL/GenBank/DDBJ whole genome shotgun (WGS) entry which is preliminary data.</text>
</comment>
<dbReference type="Pfam" id="PF07336">
    <property type="entry name" value="ABATE"/>
    <property type="match status" value="1"/>
</dbReference>
<dbReference type="Pfam" id="PF11706">
    <property type="entry name" value="zf-CGNR"/>
    <property type="match status" value="1"/>
</dbReference>
<dbReference type="InterPro" id="IPR023286">
    <property type="entry name" value="ABATE_dom_sf"/>
</dbReference>
<dbReference type="PANTHER" id="PTHR35525:SF3">
    <property type="entry name" value="BLL6575 PROTEIN"/>
    <property type="match status" value="1"/>
</dbReference>
<dbReference type="Proteomes" id="UP000535491">
    <property type="component" value="Unassembled WGS sequence"/>
</dbReference>
<feature type="domain" description="Zinc finger CGNR" evidence="1">
    <location>
        <begin position="136"/>
        <end position="179"/>
    </location>
</feature>
<gene>
    <name evidence="2" type="ORF">H1191_06320</name>
</gene>
<reference evidence="2 3" key="1">
    <citation type="submission" date="2020-07" db="EMBL/GenBank/DDBJ databases">
        <authorList>
            <person name="Feng H."/>
        </authorList>
    </citation>
    <scope>NUCLEOTIDE SEQUENCE [LARGE SCALE GENOMIC DNA]</scope>
    <source>
        <strain evidence="3">s-10</strain>
    </source>
</reference>
<evidence type="ECO:0000259" key="1">
    <source>
        <dbReference type="Pfam" id="PF11706"/>
    </source>
</evidence>
<sequence length="187" mass="22371">MEVLCFDFLNSDWRDWRGSGRREDRLLNEEWLKSFLEKWDLAADPVLEEDTYQVLVRLRARLQKMVEALVNHQSLSPTDITFLNEWLQQTSYHLQLVGHLDKFKLEQVAAATGWTLVMGQIVRSFAELLAHNDVRRIKICINKDCRWVFYDESRNRSRQWCDPRMCGNLLKVRRFRERKKGTKGRAR</sequence>
<organism evidence="2 3">
    <name type="scientific">Paenactinomyces guangxiensis</name>
    <dbReference type="NCBI Taxonomy" id="1490290"/>
    <lineage>
        <taxon>Bacteria</taxon>
        <taxon>Bacillati</taxon>
        <taxon>Bacillota</taxon>
        <taxon>Bacilli</taxon>
        <taxon>Bacillales</taxon>
        <taxon>Thermoactinomycetaceae</taxon>
        <taxon>Paenactinomyces</taxon>
    </lineage>
</organism>
<evidence type="ECO:0000313" key="3">
    <source>
        <dbReference type="Proteomes" id="UP000535491"/>
    </source>
</evidence>
<dbReference type="EMBL" id="JACEIQ010000004">
    <property type="protein sequence ID" value="MBA4493919.1"/>
    <property type="molecule type" value="Genomic_DNA"/>
</dbReference>
<keyword evidence="3" id="KW-1185">Reference proteome</keyword>
<accession>A0A7W1WQ84</accession>
<name>A0A7W1WQ84_9BACL</name>
<proteinExistence type="predicted"/>
<dbReference type="RefSeq" id="WP_181751156.1">
    <property type="nucleotide sequence ID" value="NZ_JACEIQ010000004.1"/>
</dbReference>
<dbReference type="InterPro" id="IPR010852">
    <property type="entry name" value="ABATE"/>
</dbReference>
<protein>
    <submittedName>
        <fullName evidence="2">CGNR zinc finger domain-containing protein</fullName>
    </submittedName>
</protein>
<dbReference type="InterPro" id="IPR021005">
    <property type="entry name" value="Znf_CGNR"/>
</dbReference>
<dbReference type="PANTHER" id="PTHR35525">
    <property type="entry name" value="BLL6575 PROTEIN"/>
    <property type="match status" value="1"/>
</dbReference>
<dbReference type="SUPFAM" id="SSF160904">
    <property type="entry name" value="Jann2411-like"/>
    <property type="match status" value="1"/>
</dbReference>
<dbReference type="AlphaFoldDB" id="A0A7W1WQ84"/>
<dbReference type="Gene3D" id="1.10.3300.10">
    <property type="entry name" value="Jann2411-like domain"/>
    <property type="match status" value="1"/>
</dbReference>